<name>A9GQ10_SORC5</name>
<evidence type="ECO:0000256" key="2">
    <source>
        <dbReference type="SAM" id="SignalP"/>
    </source>
</evidence>
<protein>
    <submittedName>
        <fullName evidence="3">Secreted protein</fullName>
    </submittedName>
</protein>
<evidence type="ECO:0000256" key="1">
    <source>
        <dbReference type="SAM" id="MobiDB-lite"/>
    </source>
</evidence>
<feature type="chain" id="PRO_5002738925" evidence="2">
    <location>
        <begin position="26"/>
        <end position="612"/>
    </location>
</feature>
<sequence>MRFPRTIAGCAVASWMSLSTTSALAEVVLDQIQFFGRTTWRKDDKSAISDFNNIQVSIAAIPYEDVYSVEAEYAGVTTPLTFNDYNDRYYATIDTSAVPYGPHTLTFTAYDKLGRASTRQYTVHKYAPPSVWVASPRPNRTLTGDTRIAATCVGTPPYSCTQLKARVRSQVRDEVLVGVPSSVPGRMDVLHSLSSPLQSGEVLTIRLEATDDVGPIWYGPTLGGGLGFHDWALPRVYVERSPKLTAVQRAPGAILDFDATRVLFIDHALQIGVVDRMTQQVTWLGELRMHHDWMHKPGYGALTPSGVAMQAWYGYVFLWKDGALDRTPRQGRLDAVNGDTLLWTRADDDEAIVHTFSTGTETSLWLDPGSASPFQADITASGDAYYSTHEEPWIRGPGEIRLGNHPGYLQRPITDGTNVAGRWWNGSVSSSYLYTAGGAEVFLGDSRTGDAAGLLLHAGYAAYLKSDGAVNQVWLRTPSGDEHQLSDFATPSQFDQQELRIGHDGISDTGEVMFLNDKKRYIGRPGAAPEEISSDLGHGRWFDGDWYVTLGDTLFKVASAEAPAFLAALPGDAALVNACLQGDRAAMSASPDLTNERHRTFASGKTRGKPEG</sequence>
<reference evidence="3 4" key="1">
    <citation type="journal article" date="2007" name="Nat. Biotechnol.">
        <title>Complete genome sequence of the myxobacterium Sorangium cellulosum.</title>
        <authorList>
            <person name="Schneiker S."/>
            <person name="Perlova O."/>
            <person name="Kaiser O."/>
            <person name="Gerth K."/>
            <person name="Alici A."/>
            <person name="Altmeyer M.O."/>
            <person name="Bartels D."/>
            <person name="Bekel T."/>
            <person name="Beyer S."/>
            <person name="Bode E."/>
            <person name="Bode H.B."/>
            <person name="Bolten C.J."/>
            <person name="Choudhuri J.V."/>
            <person name="Doss S."/>
            <person name="Elnakady Y.A."/>
            <person name="Frank B."/>
            <person name="Gaigalat L."/>
            <person name="Goesmann A."/>
            <person name="Groeger C."/>
            <person name="Gross F."/>
            <person name="Jelsbak L."/>
            <person name="Jelsbak L."/>
            <person name="Kalinowski J."/>
            <person name="Kegler C."/>
            <person name="Knauber T."/>
            <person name="Konietzny S."/>
            <person name="Kopp M."/>
            <person name="Krause L."/>
            <person name="Krug D."/>
            <person name="Linke B."/>
            <person name="Mahmud T."/>
            <person name="Martinez-Arias R."/>
            <person name="McHardy A.C."/>
            <person name="Merai M."/>
            <person name="Meyer F."/>
            <person name="Mormann S."/>
            <person name="Munoz-Dorado J."/>
            <person name="Perez J."/>
            <person name="Pradella S."/>
            <person name="Rachid S."/>
            <person name="Raddatz G."/>
            <person name="Rosenau F."/>
            <person name="Rueckert C."/>
            <person name="Sasse F."/>
            <person name="Scharfe M."/>
            <person name="Schuster S.C."/>
            <person name="Suen G."/>
            <person name="Treuner-Lange A."/>
            <person name="Velicer G.J."/>
            <person name="Vorholter F.-J."/>
            <person name="Weissman K.J."/>
            <person name="Welch R.D."/>
            <person name="Wenzel S.C."/>
            <person name="Whitworth D.E."/>
            <person name="Wilhelm S."/>
            <person name="Wittmann C."/>
            <person name="Bloecker H."/>
            <person name="Puehler A."/>
            <person name="Mueller R."/>
        </authorList>
    </citation>
    <scope>NUCLEOTIDE SEQUENCE [LARGE SCALE GENOMIC DNA]</scope>
    <source>
        <strain evidence="4">So ce56</strain>
    </source>
</reference>
<dbReference type="AlphaFoldDB" id="A9GQ10"/>
<evidence type="ECO:0000313" key="4">
    <source>
        <dbReference type="Proteomes" id="UP000002139"/>
    </source>
</evidence>
<dbReference type="HOGENOM" id="CLU_421446_0_0_7"/>
<dbReference type="Proteomes" id="UP000002139">
    <property type="component" value="Chromosome"/>
</dbReference>
<keyword evidence="4" id="KW-1185">Reference proteome</keyword>
<dbReference type="EMBL" id="AM746676">
    <property type="protein sequence ID" value="CAN96831.1"/>
    <property type="molecule type" value="Genomic_DNA"/>
</dbReference>
<keyword evidence="2" id="KW-0732">Signal</keyword>
<feature type="region of interest" description="Disordered" evidence="1">
    <location>
        <begin position="587"/>
        <end position="612"/>
    </location>
</feature>
<dbReference type="KEGG" id="scl:sce6662"/>
<gene>
    <name evidence="3" type="ordered locus">sce6662</name>
</gene>
<proteinExistence type="predicted"/>
<accession>A9GQ10</accession>
<evidence type="ECO:0000313" key="3">
    <source>
        <dbReference type="EMBL" id="CAN96831.1"/>
    </source>
</evidence>
<organism evidence="3 4">
    <name type="scientific">Sorangium cellulosum (strain So ce56)</name>
    <name type="common">Polyangium cellulosum (strain So ce56)</name>
    <dbReference type="NCBI Taxonomy" id="448385"/>
    <lineage>
        <taxon>Bacteria</taxon>
        <taxon>Pseudomonadati</taxon>
        <taxon>Myxococcota</taxon>
        <taxon>Polyangia</taxon>
        <taxon>Polyangiales</taxon>
        <taxon>Polyangiaceae</taxon>
        <taxon>Sorangium</taxon>
    </lineage>
</organism>
<dbReference type="STRING" id="448385.sce6662"/>
<dbReference type="OrthoDB" id="5485554at2"/>
<dbReference type="RefSeq" id="WP_012239273.1">
    <property type="nucleotide sequence ID" value="NC_010162.1"/>
</dbReference>
<dbReference type="eggNOG" id="COG4733">
    <property type="taxonomic scope" value="Bacteria"/>
</dbReference>
<feature type="signal peptide" evidence="2">
    <location>
        <begin position="1"/>
        <end position="25"/>
    </location>
</feature>